<evidence type="ECO:0000256" key="1">
    <source>
        <dbReference type="ARBA" id="ARBA00023125"/>
    </source>
</evidence>
<dbReference type="eggNOG" id="COG0789">
    <property type="taxonomic scope" value="Bacteria"/>
</dbReference>
<dbReference type="SUPFAM" id="SSF46955">
    <property type="entry name" value="Putative DNA-binding domain"/>
    <property type="match status" value="1"/>
</dbReference>
<dbReference type="AlphaFoldDB" id="K6XA39"/>
<dbReference type="Proteomes" id="UP000006327">
    <property type="component" value="Unassembled WGS sequence"/>
</dbReference>
<dbReference type="CDD" id="cd04781">
    <property type="entry name" value="HTH_MerR-like_sg6"/>
    <property type="match status" value="1"/>
</dbReference>
<dbReference type="RefSeq" id="WP_007616316.1">
    <property type="nucleotide sequence ID" value="NZ_BAEO01000007.1"/>
</dbReference>
<sequence length="136" mass="15264">MDIGEVSKITNLPPSTLRYYEDKGLIKSVGRVGLRRFFDSHVLDQLSLISLGRKVGFSLDEIATVFTANGPEINREMLSQKADELDKKIAELLSMRDGLRHAAACDSASHFTCPKFLRILNVAGKNRFRAKNKLNR</sequence>
<dbReference type="GO" id="GO:0003700">
    <property type="term" value="F:DNA-binding transcription factor activity"/>
    <property type="evidence" value="ECO:0007669"/>
    <property type="project" value="InterPro"/>
</dbReference>
<dbReference type="GO" id="GO:0003677">
    <property type="term" value="F:DNA binding"/>
    <property type="evidence" value="ECO:0007669"/>
    <property type="project" value="UniProtKB-KW"/>
</dbReference>
<organism evidence="3 4">
    <name type="scientific">Paraglaciecola arctica BSs20135</name>
    <dbReference type="NCBI Taxonomy" id="493475"/>
    <lineage>
        <taxon>Bacteria</taxon>
        <taxon>Pseudomonadati</taxon>
        <taxon>Pseudomonadota</taxon>
        <taxon>Gammaproteobacteria</taxon>
        <taxon>Alteromonadales</taxon>
        <taxon>Alteromonadaceae</taxon>
        <taxon>Paraglaciecola</taxon>
    </lineage>
</organism>
<keyword evidence="1" id="KW-0238">DNA-binding</keyword>
<dbReference type="Gene3D" id="1.10.1660.10">
    <property type="match status" value="1"/>
</dbReference>
<dbReference type="Pfam" id="PF13411">
    <property type="entry name" value="MerR_1"/>
    <property type="match status" value="1"/>
</dbReference>
<protein>
    <submittedName>
        <fullName evidence="3">HTH-type transcriptional regulator cueR</fullName>
    </submittedName>
</protein>
<name>K6XA39_9ALTE</name>
<keyword evidence="4" id="KW-1185">Reference proteome</keyword>
<dbReference type="PANTHER" id="PTHR30204:SF97">
    <property type="entry name" value="MERR FAMILY REGULATORY PROTEIN"/>
    <property type="match status" value="1"/>
</dbReference>
<evidence type="ECO:0000313" key="4">
    <source>
        <dbReference type="Proteomes" id="UP000006327"/>
    </source>
</evidence>
<dbReference type="PROSITE" id="PS50937">
    <property type="entry name" value="HTH_MERR_2"/>
    <property type="match status" value="1"/>
</dbReference>
<dbReference type="InterPro" id="IPR000551">
    <property type="entry name" value="MerR-type_HTH_dom"/>
</dbReference>
<gene>
    <name evidence="3" type="primary">cueR</name>
    <name evidence="3" type="ORF">GARC_0503</name>
</gene>
<dbReference type="InterPro" id="IPR009061">
    <property type="entry name" value="DNA-bd_dom_put_sf"/>
</dbReference>
<proteinExistence type="predicted"/>
<dbReference type="PANTHER" id="PTHR30204">
    <property type="entry name" value="REDOX-CYCLING DRUG-SENSING TRANSCRIPTIONAL ACTIVATOR SOXR"/>
    <property type="match status" value="1"/>
</dbReference>
<dbReference type="InterPro" id="IPR047057">
    <property type="entry name" value="MerR_fam"/>
</dbReference>
<evidence type="ECO:0000313" key="3">
    <source>
        <dbReference type="EMBL" id="GAC17484.1"/>
    </source>
</evidence>
<dbReference type="SMART" id="SM00422">
    <property type="entry name" value="HTH_MERR"/>
    <property type="match status" value="1"/>
</dbReference>
<dbReference type="STRING" id="493475.GARC_0503"/>
<accession>K6XA39</accession>
<feature type="domain" description="HTH merR-type" evidence="2">
    <location>
        <begin position="1"/>
        <end position="68"/>
    </location>
</feature>
<evidence type="ECO:0000259" key="2">
    <source>
        <dbReference type="PROSITE" id="PS50937"/>
    </source>
</evidence>
<comment type="caution">
    <text evidence="3">The sequence shown here is derived from an EMBL/GenBank/DDBJ whole genome shotgun (WGS) entry which is preliminary data.</text>
</comment>
<dbReference type="OrthoDB" id="9802039at2"/>
<reference evidence="3 4" key="1">
    <citation type="journal article" date="2017" name="Antonie Van Leeuwenhoek">
        <title>Rhizobium rhizosphaerae sp. nov., a novel species isolated from rice rhizosphere.</title>
        <authorList>
            <person name="Zhao J.J."/>
            <person name="Zhang J."/>
            <person name="Zhang R.J."/>
            <person name="Zhang C.W."/>
            <person name="Yin H.Q."/>
            <person name="Zhang X.X."/>
        </authorList>
    </citation>
    <scope>NUCLEOTIDE SEQUENCE [LARGE SCALE GENOMIC DNA]</scope>
    <source>
        <strain evidence="3 4">BSs20135</strain>
    </source>
</reference>
<dbReference type="EMBL" id="BAEO01000007">
    <property type="protein sequence ID" value="GAC17484.1"/>
    <property type="molecule type" value="Genomic_DNA"/>
</dbReference>